<reference evidence="1 2" key="1">
    <citation type="journal article" date="2011" name="Plasmid">
        <title>Streptomyces turgidiscabies Car8 contains a modular pathogenicity island that shares virulence genes with other actinobacterial plant pathogens.</title>
        <authorList>
            <person name="Huguet-Tapia J.C."/>
            <person name="Badger J.H."/>
            <person name="Loria R."/>
            <person name="Pettis G.S."/>
        </authorList>
    </citation>
    <scope>NUCLEOTIDE SEQUENCE [LARGE SCALE GENOMIC DNA]</scope>
    <source>
        <strain evidence="1 2">Car8</strain>
    </source>
</reference>
<dbReference type="Proteomes" id="UP000010931">
    <property type="component" value="Unassembled WGS sequence"/>
</dbReference>
<comment type="caution">
    <text evidence="1">The sequence shown here is derived from an EMBL/GenBank/DDBJ whole genome shotgun (WGS) entry which is preliminary data.</text>
</comment>
<keyword evidence="2" id="KW-1185">Reference proteome</keyword>
<gene>
    <name evidence="1" type="ORF">STRTUCAR8_08710</name>
</gene>
<proteinExistence type="predicted"/>
<organism evidence="1 2">
    <name type="scientific">Streptomyces turgidiscabies (strain Car8)</name>
    <dbReference type="NCBI Taxonomy" id="698760"/>
    <lineage>
        <taxon>Bacteria</taxon>
        <taxon>Bacillati</taxon>
        <taxon>Actinomycetota</taxon>
        <taxon>Actinomycetes</taxon>
        <taxon>Kitasatosporales</taxon>
        <taxon>Streptomycetaceae</taxon>
        <taxon>Streptomyces</taxon>
    </lineage>
</organism>
<protein>
    <submittedName>
        <fullName evidence="1">Uncharacterized protein</fullName>
    </submittedName>
</protein>
<name>L7F495_STRT8</name>
<accession>L7F495</accession>
<evidence type="ECO:0000313" key="1">
    <source>
        <dbReference type="EMBL" id="ELP66428.1"/>
    </source>
</evidence>
<evidence type="ECO:0000313" key="2">
    <source>
        <dbReference type="Proteomes" id="UP000010931"/>
    </source>
</evidence>
<dbReference type="AlphaFoldDB" id="L7F495"/>
<feature type="non-terminal residue" evidence="1">
    <location>
        <position position="41"/>
    </location>
</feature>
<sequence length="41" mass="3885">MASSWLVARFLAPLGPACSGVSGAGGVEVVGRGVDRLGGAG</sequence>
<dbReference type="EMBL" id="AEJB01000354">
    <property type="protein sequence ID" value="ELP66428.1"/>
    <property type="molecule type" value="Genomic_DNA"/>
</dbReference>